<reference evidence="2 3" key="1">
    <citation type="submission" date="2018-01" db="EMBL/GenBank/DDBJ databases">
        <title>The whole genome sequencing and assembly of Paenibacillus chitinolyticus KCCM 41400 strain.</title>
        <authorList>
            <person name="Kim J.-Y."/>
            <person name="Park M.-K."/>
            <person name="Lee Y.-J."/>
            <person name="Yi H."/>
            <person name="Bahn Y.-S."/>
            <person name="Kim J.F."/>
            <person name="Lee D.-W."/>
        </authorList>
    </citation>
    <scope>NUCLEOTIDE SEQUENCE [LARGE SCALE GENOMIC DNA]</scope>
    <source>
        <strain evidence="2 3">KCCM 41400</strain>
    </source>
</reference>
<dbReference type="EMBL" id="CP026520">
    <property type="protein sequence ID" value="QAV17381.1"/>
    <property type="molecule type" value="Genomic_DNA"/>
</dbReference>
<protein>
    <submittedName>
        <fullName evidence="2">Uncharacterized protein</fullName>
    </submittedName>
</protein>
<dbReference type="KEGG" id="pchi:PC41400_06770"/>
<name>A0A410WSS3_9BACL</name>
<gene>
    <name evidence="1" type="ORF">M5X16_07540</name>
    <name evidence="2" type="ORF">PC41400_06770</name>
</gene>
<dbReference type="AlphaFoldDB" id="A0A410WSS3"/>
<dbReference type="Proteomes" id="UP001527202">
    <property type="component" value="Unassembled WGS sequence"/>
</dbReference>
<accession>A0A410WSS3</accession>
<evidence type="ECO:0000313" key="4">
    <source>
        <dbReference type="Proteomes" id="UP001527202"/>
    </source>
</evidence>
<keyword evidence="4" id="KW-1185">Reference proteome</keyword>
<dbReference type="OrthoDB" id="2620760at2"/>
<proteinExistence type="predicted"/>
<organism evidence="2 3">
    <name type="scientific">Paenibacillus chitinolyticus</name>
    <dbReference type="NCBI Taxonomy" id="79263"/>
    <lineage>
        <taxon>Bacteria</taxon>
        <taxon>Bacillati</taxon>
        <taxon>Bacillota</taxon>
        <taxon>Bacilli</taxon>
        <taxon>Bacillales</taxon>
        <taxon>Paenibacillaceae</taxon>
        <taxon>Paenibacillus</taxon>
    </lineage>
</organism>
<evidence type="ECO:0000313" key="3">
    <source>
        <dbReference type="Proteomes" id="UP000288943"/>
    </source>
</evidence>
<evidence type="ECO:0000313" key="2">
    <source>
        <dbReference type="EMBL" id="QAV17381.1"/>
    </source>
</evidence>
<dbReference type="RefSeq" id="WP_042229494.1">
    <property type="nucleotide sequence ID" value="NZ_CP026520.1"/>
</dbReference>
<evidence type="ECO:0000313" key="1">
    <source>
        <dbReference type="EMBL" id="MCY9595620.1"/>
    </source>
</evidence>
<reference evidence="1 4" key="2">
    <citation type="submission" date="2022-05" db="EMBL/GenBank/DDBJ databases">
        <title>Genome Sequencing of Bee-Associated Microbes.</title>
        <authorList>
            <person name="Dunlap C."/>
        </authorList>
    </citation>
    <scope>NUCLEOTIDE SEQUENCE [LARGE SCALE GENOMIC DNA]</scope>
    <source>
        <strain evidence="1 4">NRRL B-23120</strain>
    </source>
</reference>
<sequence length="81" mass="9260">MFDILIYQKQKVKVSCGKDTITGIISNHYEQFGLIKMDNVLLPIEHILMIEVVEEEGDPFCYADLPAQPINKGASLREMLY</sequence>
<dbReference type="Proteomes" id="UP000288943">
    <property type="component" value="Chromosome"/>
</dbReference>
<dbReference type="EMBL" id="JAMDMJ010000008">
    <property type="protein sequence ID" value="MCY9595620.1"/>
    <property type="molecule type" value="Genomic_DNA"/>
</dbReference>
<dbReference type="GeneID" id="95374521"/>